<dbReference type="EMBL" id="FNGY01000003">
    <property type="protein sequence ID" value="SDM27657.1"/>
    <property type="molecule type" value="Genomic_DNA"/>
</dbReference>
<protein>
    <submittedName>
        <fullName evidence="1">Uncharacterized protein</fullName>
    </submittedName>
</protein>
<evidence type="ECO:0000313" key="2">
    <source>
        <dbReference type="Proteomes" id="UP000183200"/>
    </source>
</evidence>
<proteinExistence type="predicted"/>
<reference evidence="2" key="1">
    <citation type="submission" date="2016-10" db="EMBL/GenBank/DDBJ databases">
        <authorList>
            <person name="Varghese N."/>
            <person name="Submissions S."/>
        </authorList>
    </citation>
    <scope>NUCLEOTIDE SEQUENCE [LARGE SCALE GENOMIC DNA]</scope>
    <source>
        <strain evidence="2">DSM 19110</strain>
    </source>
</reference>
<accession>A0A1G9RX99</accession>
<organism evidence="1 2">
    <name type="scientific">Pedobacter steynii</name>
    <dbReference type="NCBI Taxonomy" id="430522"/>
    <lineage>
        <taxon>Bacteria</taxon>
        <taxon>Pseudomonadati</taxon>
        <taxon>Bacteroidota</taxon>
        <taxon>Sphingobacteriia</taxon>
        <taxon>Sphingobacteriales</taxon>
        <taxon>Sphingobacteriaceae</taxon>
        <taxon>Pedobacter</taxon>
    </lineage>
</organism>
<dbReference type="Proteomes" id="UP000183200">
    <property type="component" value="Unassembled WGS sequence"/>
</dbReference>
<gene>
    <name evidence="1" type="ORF">SAMN05421820_103388</name>
</gene>
<keyword evidence="2" id="KW-1185">Reference proteome</keyword>
<sequence>MANWYVYSGWGDPFLSPNYRLVTTKPACTVGSQICCIYLNSNDVIPPQFNGTDNMVTYIANALLTQVPQPTGVGVKRFVYLRGPVS</sequence>
<evidence type="ECO:0000313" key="1">
    <source>
        <dbReference type="EMBL" id="SDM27657.1"/>
    </source>
</evidence>
<dbReference type="AlphaFoldDB" id="A0A1G9RX99"/>
<name>A0A1G9RX99_9SPHI</name>